<organism evidence="4 5">
    <name type="scientific">Zingiber officinale</name>
    <name type="common">Ginger</name>
    <name type="synonym">Amomum zingiber</name>
    <dbReference type="NCBI Taxonomy" id="94328"/>
    <lineage>
        <taxon>Eukaryota</taxon>
        <taxon>Viridiplantae</taxon>
        <taxon>Streptophyta</taxon>
        <taxon>Embryophyta</taxon>
        <taxon>Tracheophyta</taxon>
        <taxon>Spermatophyta</taxon>
        <taxon>Magnoliopsida</taxon>
        <taxon>Liliopsida</taxon>
        <taxon>Zingiberales</taxon>
        <taxon>Zingiberaceae</taxon>
        <taxon>Zingiber</taxon>
    </lineage>
</organism>
<dbReference type="Pfam" id="PF13041">
    <property type="entry name" value="PPR_2"/>
    <property type="match status" value="2"/>
</dbReference>
<dbReference type="NCBIfam" id="TIGR00756">
    <property type="entry name" value="PPR"/>
    <property type="match status" value="4"/>
</dbReference>
<dbReference type="PROSITE" id="PS51375">
    <property type="entry name" value="PPR"/>
    <property type="match status" value="5"/>
</dbReference>
<evidence type="ECO:0000313" key="5">
    <source>
        <dbReference type="Proteomes" id="UP000734854"/>
    </source>
</evidence>
<keyword evidence="5" id="KW-1185">Reference proteome</keyword>
<protein>
    <recommendedName>
        <fullName evidence="6">Pentatricopeptide repeat-containing protein</fullName>
    </recommendedName>
</protein>
<proteinExistence type="inferred from homology"/>
<dbReference type="PANTHER" id="PTHR47447">
    <property type="entry name" value="OS03G0856100 PROTEIN"/>
    <property type="match status" value="1"/>
</dbReference>
<dbReference type="InterPro" id="IPR002885">
    <property type="entry name" value="PPR_rpt"/>
</dbReference>
<sequence>MALAVNLSRRSPQLCAFLLRLCPCRPLSSTASRSSPLLVFSSHRIYSPTNSLLRASPFSSLSSAASDFETDSDEPCDPVDESDFVGFLQLLTQAKSLSSSRKEADAFLASASGVVPTRGLLCKALWELRDDCELALLAFRWAEECVGDCRWAWHLVIWIMGRQRRFDLAWYLVRKMHRQSVLSQRAMVIMMERYIAADEAKKAIKVFHVMEKFKVKADYAAFSALLHALCKNKYVEEAEELILVNRKYFPLTCESFNIVLGGWCKVICDLLEAKRVWREMSSYCVTPNGTSYSHMIWCFSKVGNLFDSLRWYDEMKKRGWTPDLSVYNSLIYVLTRESCLRDANNIFEKIIQAGLHPNVETYNSMILPLCETSKLEEARMLIEDMKVKGISPTIDTYHAFAKAEDTEGSMQLLKRMKDVDCGPNSLTFFLLLDKFFRLGDSESALKVWTEMKRYNAIPDATHYMTIIEGLVKRGWIPKALEFYNEMKFKGFPADPKLEKFFMSFISAHKNHWGSRGKEFIYPLRGGHFTSTGKGSL</sequence>
<comment type="caution">
    <text evidence="4">The sequence shown here is derived from an EMBL/GenBank/DDBJ whole genome shotgun (WGS) entry which is preliminary data.</text>
</comment>
<evidence type="ECO:0000256" key="3">
    <source>
        <dbReference type="PROSITE-ProRule" id="PRU00708"/>
    </source>
</evidence>
<feature type="repeat" description="PPR" evidence="3">
    <location>
        <begin position="459"/>
        <end position="493"/>
    </location>
</feature>
<dbReference type="Proteomes" id="UP000734854">
    <property type="component" value="Unassembled WGS sequence"/>
</dbReference>
<dbReference type="Pfam" id="PF01535">
    <property type="entry name" value="PPR"/>
    <property type="match status" value="3"/>
</dbReference>
<dbReference type="PANTHER" id="PTHR47447:SF23">
    <property type="entry name" value="PENTACOTRIPEPTIDE-REPEAT REGION OF PRORP DOMAIN-CONTAINING PROTEIN"/>
    <property type="match status" value="1"/>
</dbReference>
<evidence type="ECO:0000313" key="4">
    <source>
        <dbReference type="EMBL" id="KAG6525935.1"/>
    </source>
</evidence>
<feature type="repeat" description="PPR" evidence="3">
    <location>
        <begin position="424"/>
        <end position="458"/>
    </location>
</feature>
<name>A0A8J5HK64_ZINOF</name>
<dbReference type="AlphaFoldDB" id="A0A8J5HK64"/>
<feature type="repeat" description="PPR" evidence="3">
    <location>
        <begin position="288"/>
        <end position="322"/>
    </location>
</feature>
<feature type="repeat" description="PPR" evidence="3">
    <location>
        <begin position="323"/>
        <end position="357"/>
    </location>
</feature>
<dbReference type="EMBL" id="JACMSC010000004">
    <property type="protein sequence ID" value="KAG6525935.1"/>
    <property type="molecule type" value="Genomic_DNA"/>
</dbReference>
<evidence type="ECO:0000256" key="2">
    <source>
        <dbReference type="ARBA" id="ARBA00022737"/>
    </source>
</evidence>
<keyword evidence="2" id="KW-0677">Repeat</keyword>
<comment type="similarity">
    <text evidence="1">Belongs to the PPR family. P subfamily.</text>
</comment>
<gene>
    <name evidence="4" type="ORF">ZIOFF_015908</name>
</gene>
<evidence type="ECO:0000256" key="1">
    <source>
        <dbReference type="ARBA" id="ARBA00007626"/>
    </source>
</evidence>
<accession>A0A8J5HK64</accession>
<reference evidence="4 5" key="1">
    <citation type="submission" date="2020-08" db="EMBL/GenBank/DDBJ databases">
        <title>Plant Genome Project.</title>
        <authorList>
            <person name="Zhang R.-G."/>
        </authorList>
    </citation>
    <scope>NUCLEOTIDE SEQUENCE [LARGE SCALE GENOMIC DNA]</scope>
    <source>
        <tissue evidence="4">Rhizome</tissue>
    </source>
</reference>
<dbReference type="OrthoDB" id="185373at2759"/>
<feature type="repeat" description="PPR" evidence="3">
    <location>
        <begin position="358"/>
        <end position="392"/>
    </location>
</feature>
<evidence type="ECO:0008006" key="6">
    <source>
        <dbReference type="Google" id="ProtNLM"/>
    </source>
</evidence>